<sequence length="148" mass="17086">MLAERSQIKGIIYSSSTSHSRQKLIKFSSHFAQQIKFGSSVVARVARLRRDTSRLGRPRHLLAGRTCPSFDYVLCVLYVLKEASKYDKLHRHLVYDDTIHRLNGPCTKFEVYDVHCRRVSFLEKTIMAESSSGVRRYDSSSEQPVYKV</sequence>
<reference evidence="1 2" key="1">
    <citation type="journal article" date="2019" name="Commun. Biol.">
        <title>The bagworm genome reveals a unique fibroin gene that provides high tensile strength.</title>
        <authorList>
            <person name="Kono N."/>
            <person name="Nakamura H."/>
            <person name="Ohtoshi R."/>
            <person name="Tomita M."/>
            <person name="Numata K."/>
            <person name="Arakawa K."/>
        </authorList>
    </citation>
    <scope>NUCLEOTIDE SEQUENCE [LARGE SCALE GENOMIC DNA]</scope>
</reference>
<evidence type="ECO:0000313" key="2">
    <source>
        <dbReference type="Proteomes" id="UP000299102"/>
    </source>
</evidence>
<name>A0A4C1WBX5_EUMVA</name>
<comment type="caution">
    <text evidence="1">The sequence shown here is derived from an EMBL/GenBank/DDBJ whole genome shotgun (WGS) entry which is preliminary data.</text>
</comment>
<evidence type="ECO:0000313" key="1">
    <source>
        <dbReference type="EMBL" id="GBP47982.1"/>
    </source>
</evidence>
<dbReference type="EMBL" id="BGZK01000514">
    <property type="protein sequence ID" value="GBP47982.1"/>
    <property type="molecule type" value="Genomic_DNA"/>
</dbReference>
<organism evidence="1 2">
    <name type="scientific">Eumeta variegata</name>
    <name type="common">Bagworm moth</name>
    <name type="synonym">Eumeta japonica</name>
    <dbReference type="NCBI Taxonomy" id="151549"/>
    <lineage>
        <taxon>Eukaryota</taxon>
        <taxon>Metazoa</taxon>
        <taxon>Ecdysozoa</taxon>
        <taxon>Arthropoda</taxon>
        <taxon>Hexapoda</taxon>
        <taxon>Insecta</taxon>
        <taxon>Pterygota</taxon>
        <taxon>Neoptera</taxon>
        <taxon>Endopterygota</taxon>
        <taxon>Lepidoptera</taxon>
        <taxon>Glossata</taxon>
        <taxon>Ditrysia</taxon>
        <taxon>Tineoidea</taxon>
        <taxon>Psychidae</taxon>
        <taxon>Oiketicinae</taxon>
        <taxon>Eumeta</taxon>
    </lineage>
</organism>
<dbReference type="Proteomes" id="UP000299102">
    <property type="component" value="Unassembled WGS sequence"/>
</dbReference>
<dbReference type="AlphaFoldDB" id="A0A4C1WBX5"/>
<accession>A0A4C1WBX5</accession>
<proteinExistence type="predicted"/>
<keyword evidence="2" id="KW-1185">Reference proteome</keyword>
<protein>
    <submittedName>
        <fullName evidence="1">Uncharacterized protein</fullName>
    </submittedName>
</protein>
<gene>
    <name evidence="1" type="ORF">EVAR_40406_1</name>
</gene>